<protein>
    <submittedName>
        <fullName evidence="2">Uncharacterized protein</fullName>
    </submittedName>
</protein>
<feature type="region of interest" description="Disordered" evidence="1">
    <location>
        <begin position="24"/>
        <end position="56"/>
    </location>
</feature>
<proteinExistence type="predicted"/>
<dbReference type="EMBL" id="AGNL01007573">
    <property type="protein sequence ID" value="EJK71157.1"/>
    <property type="molecule type" value="Genomic_DNA"/>
</dbReference>
<name>K0TKH4_THAOC</name>
<organism evidence="2 3">
    <name type="scientific">Thalassiosira oceanica</name>
    <name type="common">Marine diatom</name>
    <dbReference type="NCBI Taxonomy" id="159749"/>
    <lineage>
        <taxon>Eukaryota</taxon>
        <taxon>Sar</taxon>
        <taxon>Stramenopiles</taxon>
        <taxon>Ochrophyta</taxon>
        <taxon>Bacillariophyta</taxon>
        <taxon>Coscinodiscophyceae</taxon>
        <taxon>Thalassiosirophycidae</taxon>
        <taxon>Thalassiosirales</taxon>
        <taxon>Thalassiosiraceae</taxon>
        <taxon>Thalassiosira</taxon>
    </lineage>
</organism>
<sequence>MAGRNDEEAALLARLQAQFGDIDMSEVISQGAPPSAAGVDEDDESSSAAAEPTPEELAAWQEAQFARGRLRLEAEGIGTKSAGDVHRAALERRRLRRKGAAEEDWEVLDGSPPRLDAESRFFPRGGRDGVHPLLAELAAADPDALSTEWTRLYSSGAGDGLSLAALREKVRGYDGPTVLLIEGRPSAAGSAGPGGGWRGGTTAACRLL</sequence>
<comment type="caution">
    <text evidence="2">The sequence shown here is derived from an EMBL/GenBank/DDBJ whole genome shotgun (WGS) entry which is preliminary data.</text>
</comment>
<evidence type="ECO:0000256" key="1">
    <source>
        <dbReference type="SAM" id="MobiDB-lite"/>
    </source>
</evidence>
<dbReference type="AlphaFoldDB" id="K0TKH4"/>
<dbReference type="OrthoDB" id="49001at2759"/>
<evidence type="ECO:0000313" key="2">
    <source>
        <dbReference type="EMBL" id="EJK71157.1"/>
    </source>
</evidence>
<dbReference type="eggNOG" id="ENOG502RUKK">
    <property type="taxonomic scope" value="Eukaryota"/>
</dbReference>
<accession>K0TKH4</accession>
<evidence type="ECO:0000313" key="3">
    <source>
        <dbReference type="Proteomes" id="UP000266841"/>
    </source>
</evidence>
<reference evidence="2 3" key="1">
    <citation type="journal article" date="2012" name="Genome Biol.">
        <title>Genome and low-iron response of an oceanic diatom adapted to chronic iron limitation.</title>
        <authorList>
            <person name="Lommer M."/>
            <person name="Specht M."/>
            <person name="Roy A.S."/>
            <person name="Kraemer L."/>
            <person name="Andreson R."/>
            <person name="Gutowska M.A."/>
            <person name="Wolf J."/>
            <person name="Bergner S.V."/>
            <person name="Schilhabel M.B."/>
            <person name="Klostermeier U.C."/>
            <person name="Beiko R.G."/>
            <person name="Rosenstiel P."/>
            <person name="Hippler M."/>
            <person name="Laroche J."/>
        </authorList>
    </citation>
    <scope>NUCLEOTIDE SEQUENCE [LARGE SCALE GENOMIC DNA]</scope>
    <source>
        <strain evidence="2 3">CCMP1005</strain>
    </source>
</reference>
<gene>
    <name evidence="2" type="ORF">THAOC_07433</name>
</gene>
<dbReference type="Proteomes" id="UP000266841">
    <property type="component" value="Unassembled WGS sequence"/>
</dbReference>
<keyword evidence="3" id="KW-1185">Reference proteome</keyword>